<evidence type="ECO:0000313" key="13">
    <source>
        <dbReference type="Proteomes" id="UP000650467"/>
    </source>
</evidence>
<comment type="caution">
    <text evidence="12">The sequence shown here is derived from an EMBL/GenBank/DDBJ whole genome shotgun (WGS) entry which is preliminary data.</text>
</comment>
<evidence type="ECO:0000256" key="2">
    <source>
        <dbReference type="ARBA" id="ARBA00004613"/>
    </source>
</evidence>
<protein>
    <recommendedName>
        <fullName evidence="4">mannan endo-1,4-beta-mannosidase</fullName>
        <ecNumber evidence="4">3.2.1.78</ecNumber>
    </recommendedName>
</protein>
<dbReference type="GO" id="GO:0005576">
    <property type="term" value="C:extracellular region"/>
    <property type="evidence" value="ECO:0007669"/>
    <property type="project" value="UniProtKB-SubCell"/>
</dbReference>
<gene>
    <name evidence="12" type="ORF">HXX76_007669</name>
</gene>
<dbReference type="InterPro" id="IPR018087">
    <property type="entry name" value="Glyco_hydro_5_CS"/>
</dbReference>
<dbReference type="InterPro" id="IPR001547">
    <property type="entry name" value="Glyco_hydro_5"/>
</dbReference>
<dbReference type="OrthoDB" id="521488at2759"/>
<dbReference type="AlphaFoldDB" id="A0A835SX28"/>
<evidence type="ECO:0000259" key="11">
    <source>
        <dbReference type="Pfam" id="PF26410"/>
    </source>
</evidence>
<evidence type="ECO:0000256" key="6">
    <source>
        <dbReference type="ARBA" id="ARBA00022729"/>
    </source>
</evidence>
<evidence type="ECO:0000256" key="8">
    <source>
        <dbReference type="ARBA" id="ARBA00023295"/>
    </source>
</evidence>
<dbReference type="InterPro" id="IPR045053">
    <property type="entry name" value="MAN-like"/>
</dbReference>
<keyword evidence="6" id="KW-0732">Signal</keyword>
<feature type="domain" description="Glycoside hydrolase family 5" evidence="11">
    <location>
        <begin position="105"/>
        <end position="435"/>
    </location>
</feature>
<evidence type="ECO:0000256" key="3">
    <source>
        <dbReference type="ARBA" id="ARBA00005641"/>
    </source>
</evidence>
<accession>A0A835SX28</accession>
<evidence type="ECO:0000256" key="4">
    <source>
        <dbReference type="ARBA" id="ARBA00012706"/>
    </source>
</evidence>
<comment type="subcellular location">
    <subcellularLocation>
        <location evidence="2">Secreted</location>
    </subcellularLocation>
</comment>
<keyword evidence="13" id="KW-1185">Reference proteome</keyword>
<dbReference type="GO" id="GO:0000272">
    <property type="term" value="P:polysaccharide catabolic process"/>
    <property type="evidence" value="ECO:0007669"/>
    <property type="project" value="InterPro"/>
</dbReference>
<dbReference type="Gene3D" id="3.20.20.80">
    <property type="entry name" value="Glycosidases"/>
    <property type="match status" value="1"/>
</dbReference>
<evidence type="ECO:0000313" key="12">
    <source>
        <dbReference type="EMBL" id="KAG2434784.1"/>
    </source>
</evidence>
<evidence type="ECO:0000256" key="9">
    <source>
        <dbReference type="SAM" id="MobiDB-lite"/>
    </source>
</evidence>
<dbReference type="PROSITE" id="PS00659">
    <property type="entry name" value="GLYCOSYL_HYDROL_F5"/>
    <property type="match status" value="1"/>
</dbReference>
<sequence>MSQLRHTQGRGGQQYGSCDDSPSESEEDCSSESARSGGSGQRSGRSSLSGRKPQHQKHRRVCLRLVVATAARILLLFMAGQLTGTVRAGLTPDSTSSSDTTKKLNFIRALGTKFMDGDKNFFFQGTNQYWLGPVSQGVLTEVEIEGIIHDHAQAGLRVIRLWGFGHGWVDMTTDATGAWKLQDGSFRRLDVVVANAKKYGVRIVFPFVNFEPDLTGTAASKRMQFYVDNSLGTGRDREYFYASSQDAMRCMQVWAHYVSFVMSVINHWNPITGMYYKDDPTILAWELANEPHTSDQFELSPKAPLQFGDQGLTIGRGQLAGRLVNQWLCRAATLLKSLDPNHMVTTGEEGYRTNGPYLSTAPEHNWLNNGLKGVDFDQNIKCPDVDYMTLHVYPDNWNIPFWQYQFVIDNFITDRTKLAHAYNKPVVMEEYGCCKAADYAGKRGQVFAAFHDAADALGVAGTIVWQVVPWAGLKRDGHYDFTYDEDGGWQVKDMARRMNAK</sequence>
<dbReference type="InterPro" id="IPR017853">
    <property type="entry name" value="GH"/>
</dbReference>
<evidence type="ECO:0000256" key="10">
    <source>
        <dbReference type="SAM" id="Phobius"/>
    </source>
</evidence>
<dbReference type="EC" id="3.2.1.78" evidence="4"/>
<keyword evidence="8" id="KW-0326">Glycosidase</keyword>
<dbReference type="EMBL" id="JAEHOC010000016">
    <property type="protein sequence ID" value="KAG2434784.1"/>
    <property type="molecule type" value="Genomic_DNA"/>
</dbReference>
<organism evidence="12 13">
    <name type="scientific">Chlamydomonas incerta</name>
    <dbReference type="NCBI Taxonomy" id="51695"/>
    <lineage>
        <taxon>Eukaryota</taxon>
        <taxon>Viridiplantae</taxon>
        <taxon>Chlorophyta</taxon>
        <taxon>core chlorophytes</taxon>
        <taxon>Chlorophyceae</taxon>
        <taxon>CS clade</taxon>
        <taxon>Chlamydomonadales</taxon>
        <taxon>Chlamydomonadaceae</taxon>
        <taxon>Chlamydomonas</taxon>
    </lineage>
</organism>
<name>A0A835SX28_CHLIN</name>
<feature type="compositionally biased region" description="Low complexity" evidence="9">
    <location>
        <begin position="31"/>
        <end position="51"/>
    </location>
</feature>
<dbReference type="PANTHER" id="PTHR31451">
    <property type="match status" value="1"/>
</dbReference>
<evidence type="ECO:0000256" key="5">
    <source>
        <dbReference type="ARBA" id="ARBA00022525"/>
    </source>
</evidence>
<keyword evidence="5" id="KW-0964">Secreted</keyword>
<keyword evidence="10" id="KW-0812">Transmembrane</keyword>
<reference evidence="12" key="1">
    <citation type="journal article" date="2020" name="bioRxiv">
        <title>Comparative genomics of Chlamydomonas.</title>
        <authorList>
            <person name="Craig R.J."/>
            <person name="Hasan A.R."/>
            <person name="Ness R.W."/>
            <person name="Keightley P.D."/>
        </authorList>
    </citation>
    <scope>NUCLEOTIDE SEQUENCE</scope>
    <source>
        <strain evidence="12">SAG 7.73</strain>
    </source>
</reference>
<feature type="transmembrane region" description="Helical" evidence="10">
    <location>
        <begin position="61"/>
        <end position="80"/>
    </location>
</feature>
<keyword evidence="7" id="KW-0378">Hydrolase</keyword>
<keyword evidence="10" id="KW-0472">Membrane</keyword>
<dbReference type="Proteomes" id="UP000650467">
    <property type="component" value="Unassembled WGS sequence"/>
</dbReference>
<feature type="compositionally biased region" description="Acidic residues" evidence="9">
    <location>
        <begin position="21"/>
        <end position="30"/>
    </location>
</feature>
<dbReference type="SUPFAM" id="SSF51445">
    <property type="entry name" value="(Trans)glycosidases"/>
    <property type="match status" value="1"/>
</dbReference>
<comment type="similarity">
    <text evidence="3">Belongs to the glycosyl hydrolase 5 (cellulase A) family.</text>
</comment>
<feature type="region of interest" description="Disordered" evidence="9">
    <location>
        <begin position="1"/>
        <end position="56"/>
    </location>
</feature>
<proteinExistence type="inferred from homology"/>
<dbReference type="GO" id="GO:0016985">
    <property type="term" value="F:mannan endo-1,4-beta-mannosidase activity"/>
    <property type="evidence" value="ECO:0007669"/>
    <property type="project" value="UniProtKB-EC"/>
</dbReference>
<evidence type="ECO:0000256" key="1">
    <source>
        <dbReference type="ARBA" id="ARBA00001678"/>
    </source>
</evidence>
<comment type="catalytic activity">
    <reaction evidence="1">
        <text>Random hydrolysis of (1-&gt;4)-beta-D-mannosidic linkages in mannans, galactomannans and glucomannans.</text>
        <dbReference type="EC" id="3.2.1.78"/>
    </reaction>
</comment>
<keyword evidence="10" id="KW-1133">Transmembrane helix</keyword>
<evidence type="ECO:0000256" key="7">
    <source>
        <dbReference type="ARBA" id="ARBA00022801"/>
    </source>
</evidence>
<dbReference type="PANTHER" id="PTHR31451:SF39">
    <property type="entry name" value="MANNAN ENDO-1,4-BETA-MANNOSIDASE 1"/>
    <property type="match status" value="1"/>
</dbReference>
<dbReference type="Pfam" id="PF26410">
    <property type="entry name" value="GH5_mannosidase"/>
    <property type="match status" value="1"/>
</dbReference>